<keyword evidence="2" id="KW-1185">Reference proteome</keyword>
<evidence type="ECO:0000313" key="1">
    <source>
        <dbReference type="EMBL" id="CAB3407564.1"/>
    </source>
</evidence>
<organism evidence="1 2">
    <name type="scientific">Caenorhabditis bovis</name>
    <dbReference type="NCBI Taxonomy" id="2654633"/>
    <lineage>
        <taxon>Eukaryota</taxon>
        <taxon>Metazoa</taxon>
        <taxon>Ecdysozoa</taxon>
        <taxon>Nematoda</taxon>
        <taxon>Chromadorea</taxon>
        <taxon>Rhabditida</taxon>
        <taxon>Rhabditina</taxon>
        <taxon>Rhabditomorpha</taxon>
        <taxon>Rhabditoidea</taxon>
        <taxon>Rhabditidae</taxon>
        <taxon>Peloderinae</taxon>
        <taxon>Caenorhabditis</taxon>
    </lineage>
</organism>
<proteinExistence type="predicted"/>
<dbReference type="EMBL" id="CADEPM010000006">
    <property type="protein sequence ID" value="CAB3407564.1"/>
    <property type="molecule type" value="Genomic_DNA"/>
</dbReference>
<accession>A0A8S1F1T0</accession>
<evidence type="ECO:0000313" key="2">
    <source>
        <dbReference type="Proteomes" id="UP000494206"/>
    </source>
</evidence>
<evidence type="ECO:0008006" key="3">
    <source>
        <dbReference type="Google" id="ProtNLM"/>
    </source>
</evidence>
<dbReference type="AlphaFoldDB" id="A0A8S1F1T0"/>
<comment type="caution">
    <text evidence="1">The sequence shown here is derived from an EMBL/GenBank/DDBJ whole genome shotgun (WGS) entry which is preliminary data.</text>
</comment>
<dbReference type="SUPFAM" id="SSF53335">
    <property type="entry name" value="S-adenosyl-L-methionine-dependent methyltransferases"/>
    <property type="match status" value="1"/>
</dbReference>
<dbReference type="Gene3D" id="3.40.50.150">
    <property type="entry name" value="Vaccinia Virus protein VP39"/>
    <property type="match status" value="1"/>
</dbReference>
<name>A0A8S1F1T0_9PELO</name>
<gene>
    <name evidence="1" type="ORF">CBOVIS_LOCUS9477</name>
</gene>
<protein>
    <recommendedName>
        <fullName evidence="3">PABS domain-containing protein</fullName>
    </recommendedName>
</protein>
<reference evidence="1 2" key="1">
    <citation type="submission" date="2020-04" db="EMBL/GenBank/DDBJ databases">
        <authorList>
            <person name="Laetsch R D."/>
            <person name="Stevens L."/>
            <person name="Kumar S."/>
            <person name="Blaxter L. M."/>
        </authorList>
    </citation>
    <scope>NUCLEOTIDE SEQUENCE [LARGE SCALE GENOMIC DNA]</scope>
</reference>
<dbReference type="InterPro" id="IPR029063">
    <property type="entry name" value="SAM-dependent_MTases_sf"/>
</dbReference>
<dbReference type="OrthoDB" id="2016285at2759"/>
<dbReference type="Proteomes" id="UP000494206">
    <property type="component" value="Unassembled WGS sequence"/>
</dbReference>
<sequence length="208" mass="23284">MVPRIQRFRRTFRILRLLSGSLNVDNGLMSVSMLKTPVDHNQLDTSQWSPEIFALDPQSVNGFFAAQLLKFGILAPIATNVLLIGVASGGLQAYLSQKFEKMNVTGVDIDPLSRIVPHKWFGYVPRGNSRILIENGVEFVRRASRDGPYWHAILLDACHNELKRGTLTCPIMDFLTNSTLEAIQRAIVEDYAILPMNTAFVSGPLMRL</sequence>